<evidence type="ECO:0000313" key="4">
    <source>
        <dbReference type="Proteomes" id="UP000006727"/>
    </source>
</evidence>
<dbReference type="AlphaFoldDB" id="A0A2K1JZ78"/>
<organism evidence="2">
    <name type="scientific">Physcomitrium patens</name>
    <name type="common">Spreading-leaved earth moss</name>
    <name type="synonym">Physcomitrella patens</name>
    <dbReference type="NCBI Taxonomy" id="3218"/>
    <lineage>
        <taxon>Eukaryota</taxon>
        <taxon>Viridiplantae</taxon>
        <taxon>Streptophyta</taxon>
        <taxon>Embryophyta</taxon>
        <taxon>Bryophyta</taxon>
        <taxon>Bryophytina</taxon>
        <taxon>Bryopsida</taxon>
        <taxon>Funariidae</taxon>
        <taxon>Funariales</taxon>
        <taxon>Funariaceae</taxon>
        <taxon>Physcomitrium</taxon>
    </lineage>
</organism>
<proteinExistence type="predicted"/>
<accession>A0A2K1JZ78</accession>
<evidence type="ECO:0000313" key="3">
    <source>
        <dbReference type="EnsemblPlants" id="Pp3c10_15957V3.1"/>
    </source>
</evidence>
<keyword evidence="4" id="KW-1185">Reference proteome</keyword>
<reference evidence="2 4" key="1">
    <citation type="journal article" date="2008" name="Science">
        <title>The Physcomitrella genome reveals evolutionary insights into the conquest of land by plants.</title>
        <authorList>
            <person name="Rensing S."/>
            <person name="Lang D."/>
            <person name="Zimmer A."/>
            <person name="Terry A."/>
            <person name="Salamov A."/>
            <person name="Shapiro H."/>
            <person name="Nishiyama T."/>
            <person name="Perroud P.-F."/>
            <person name="Lindquist E."/>
            <person name="Kamisugi Y."/>
            <person name="Tanahashi T."/>
            <person name="Sakakibara K."/>
            <person name="Fujita T."/>
            <person name="Oishi K."/>
            <person name="Shin-I T."/>
            <person name="Kuroki Y."/>
            <person name="Toyoda A."/>
            <person name="Suzuki Y."/>
            <person name="Hashimoto A."/>
            <person name="Yamaguchi K."/>
            <person name="Sugano A."/>
            <person name="Kohara Y."/>
            <person name="Fujiyama A."/>
            <person name="Anterola A."/>
            <person name="Aoki S."/>
            <person name="Ashton N."/>
            <person name="Barbazuk W.B."/>
            <person name="Barker E."/>
            <person name="Bennetzen J."/>
            <person name="Bezanilla M."/>
            <person name="Blankenship R."/>
            <person name="Cho S.H."/>
            <person name="Dutcher S."/>
            <person name="Estelle M."/>
            <person name="Fawcett J.A."/>
            <person name="Gundlach H."/>
            <person name="Hanada K."/>
            <person name="Heyl A."/>
            <person name="Hicks K.A."/>
            <person name="Hugh J."/>
            <person name="Lohr M."/>
            <person name="Mayer K."/>
            <person name="Melkozernov A."/>
            <person name="Murata T."/>
            <person name="Nelson D."/>
            <person name="Pils B."/>
            <person name="Prigge M."/>
            <person name="Reiss B."/>
            <person name="Renner T."/>
            <person name="Rombauts S."/>
            <person name="Rushton P."/>
            <person name="Sanderfoot A."/>
            <person name="Schween G."/>
            <person name="Shiu S.-H."/>
            <person name="Stueber K."/>
            <person name="Theodoulou F.L."/>
            <person name="Tu H."/>
            <person name="Van de Peer Y."/>
            <person name="Verrier P.J."/>
            <person name="Waters E."/>
            <person name="Wood A."/>
            <person name="Yang L."/>
            <person name="Cove D."/>
            <person name="Cuming A."/>
            <person name="Hasebe M."/>
            <person name="Lucas S."/>
            <person name="Mishler D.B."/>
            <person name="Reski R."/>
            <person name="Grigoriev I."/>
            <person name="Quatrano R.S."/>
            <person name="Boore J.L."/>
        </authorList>
    </citation>
    <scope>NUCLEOTIDE SEQUENCE [LARGE SCALE GENOMIC DNA]</scope>
    <source>
        <strain evidence="3 4">cv. Gransden 2004</strain>
    </source>
</reference>
<evidence type="ECO:0000313" key="2">
    <source>
        <dbReference type="EMBL" id="PNR46825.1"/>
    </source>
</evidence>
<name>A0A2K1JZ78_PHYPA</name>
<protein>
    <submittedName>
        <fullName evidence="2 3">Uncharacterized protein</fullName>
    </submittedName>
</protein>
<dbReference type="EnsemblPlants" id="Pp3c10_15957V3.1">
    <property type="protein sequence ID" value="Pp3c10_15957V3.1"/>
    <property type="gene ID" value="Pp3c10_15957"/>
</dbReference>
<evidence type="ECO:0000256" key="1">
    <source>
        <dbReference type="SAM" id="Coils"/>
    </source>
</evidence>
<reference evidence="2 4" key="2">
    <citation type="journal article" date="2018" name="Plant J.">
        <title>The Physcomitrella patens chromosome-scale assembly reveals moss genome structure and evolution.</title>
        <authorList>
            <person name="Lang D."/>
            <person name="Ullrich K.K."/>
            <person name="Murat F."/>
            <person name="Fuchs J."/>
            <person name="Jenkins J."/>
            <person name="Haas F.B."/>
            <person name="Piednoel M."/>
            <person name="Gundlach H."/>
            <person name="Van Bel M."/>
            <person name="Meyberg R."/>
            <person name="Vives C."/>
            <person name="Morata J."/>
            <person name="Symeonidi A."/>
            <person name="Hiss M."/>
            <person name="Muchero W."/>
            <person name="Kamisugi Y."/>
            <person name="Saleh O."/>
            <person name="Blanc G."/>
            <person name="Decker E.L."/>
            <person name="van Gessel N."/>
            <person name="Grimwood J."/>
            <person name="Hayes R.D."/>
            <person name="Graham S.W."/>
            <person name="Gunter L.E."/>
            <person name="McDaniel S.F."/>
            <person name="Hoernstein S.N.W."/>
            <person name="Larsson A."/>
            <person name="Li F.W."/>
            <person name="Perroud P.F."/>
            <person name="Phillips J."/>
            <person name="Ranjan P."/>
            <person name="Rokshar D.S."/>
            <person name="Rothfels C.J."/>
            <person name="Schneider L."/>
            <person name="Shu S."/>
            <person name="Stevenson D.W."/>
            <person name="Thummler F."/>
            <person name="Tillich M."/>
            <person name="Villarreal Aguilar J.C."/>
            <person name="Widiez T."/>
            <person name="Wong G.K."/>
            <person name="Wymore A."/>
            <person name="Zhang Y."/>
            <person name="Zimmer A.D."/>
            <person name="Quatrano R.S."/>
            <person name="Mayer K.F.X."/>
            <person name="Goodstein D."/>
            <person name="Casacuberta J.M."/>
            <person name="Vandepoele K."/>
            <person name="Reski R."/>
            <person name="Cuming A.C."/>
            <person name="Tuskan G.A."/>
            <person name="Maumus F."/>
            <person name="Salse J."/>
            <person name="Schmutz J."/>
            <person name="Rensing S.A."/>
        </authorList>
    </citation>
    <scope>NUCLEOTIDE SEQUENCE [LARGE SCALE GENOMIC DNA]</scope>
    <source>
        <strain evidence="3 4">cv. Gransden 2004</strain>
    </source>
</reference>
<sequence>MLEKNLEESEELLQEKNKRINGLKRANQELEKFKWILDYKLKDLKESIKPSRIQAAELTERIGKMENELIRYFSNVLGTD</sequence>
<feature type="coiled-coil region" evidence="1">
    <location>
        <begin position="6"/>
        <end position="33"/>
    </location>
</feature>
<dbReference type="InParanoid" id="A0A2K1JZ78"/>
<dbReference type="PANTHER" id="PTHR32215">
    <property type="entry name" value="CILIA- AND FLAGELLA-ASSOCIATED PROTEIN 57"/>
    <property type="match status" value="1"/>
</dbReference>
<dbReference type="STRING" id="3218.A0A2K1JZ78"/>
<gene>
    <name evidence="2" type="ORF">PHYPA_013945</name>
</gene>
<keyword evidence="1" id="KW-0175">Coiled coil</keyword>
<reference evidence="3" key="3">
    <citation type="submission" date="2020-12" db="UniProtKB">
        <authorList>
            <consortium name="EnsemblPlants"/>
        </authorList>
    </citation>
    <scope>IDENTIFICATION</scope>
</reference>
<dbReference type="Gramene" id="Pp3c10_15957V3.1">
    <property type="protein sequence ID" value="Pp3c10_15957V3.1"/>
    <property type="gene ID" value="Pp3c10_15957"/>
</dbReference>
<dbReference type="InterPro" id="IPR052993">
    <property type="entry name" value="CFA-57"/>
</dbReference>
<dbReference type="EMBL" id="ABEU02000010">
    <property type="protein sequence ID" value="PNR46825.1"/>
    <property type="molecule type" value="Genomic_DNA"/>
</dbReference>
<dbReference type="PANTHER" id="PTHR32215:SF0">
    <property type="entry name" value="CILIA- AND FLAGELLA-ASSOCIATED PROTEIN 57"/>
    <property type="match status" value="1"/>
</dbReference>
<dbReference type="Proteomes" id="UP000006727">
    <property type="component" value="Chromosome 10"/>
</dbReference>